<dbReference type="GO" id="GO:0005524">
    <property type="term" value="F:ATP binding"/>
    <property type="evidence" value="ECO:0007669"/>
    <property type="project" value="UniProtKB-UniRule"/>
</dbReference>
<evidence type="ECO:0000313" key="3">
    <source>
        <dbReference type="Proteomes" id="UP000035680"/>
    </source>
</evidence>
<dbReference type="SUPFAM" id="SSF56112">
    <property type="entry name" value="Protein kinase-like (PK-like)"/>
    <property type="match status" value="1"/>
</dbReference>
<proteinExistence type="predicted"/>
<dbReference type="InterPro" id="IPR011009">
    <property type="entry name" value="Kinase-like_dom_sf"/>
</dbReference>
<dbReference type="PROSITE" id="PS50011">
    <property type="entry name" value="PROTEIN_KINASE_DOM"/>
    <property type="match status" value="1"/>
</dbReference>
<dbReference type="InterPro" id="IPR050235">
    <property type="entry name" value="CK1_Ser-Thr_kinase"/>
</dbReference>
<dbReference type="SMART" id="SM00220">
    <property type="entry name" value="S_TKc"/>
    <property type="match status" value="1"/>
</dbReference>
<dbReference type="PROSITE" id="PS00107">
    <property type="entry name" value="PROTEIN_KINASE_ATP"/>
    <property type="match status" value="1"/>
</dbReference>
<evidence type="ECO:0000256" key="1">
    <source>
        <dbReference type="PROSITE-ProRule" id="PRU10141"/>
    </source>
</evidence>
<dbReference type="InterPro" id="IPR000719">
    <property type="entry name" value="Prot_kinase_dom"/>
</dbReference>
<dbReference type="GO" id="GO:0004672">
    <property type="term" value="F:protein kinase activity"/>
    <property type="evidence" value="ECO:0007669"/>
    <property type="project" value="InterPro"/>
</dbReference>
<protein>
    <submittedName>
        <fullName evidence="4">Protein kinase domain-containing protein</fullName>
    </submittedName>
</protein>
<organism evidence="3 4">
    <name type="scientific">Strongyloides venezuelensis</name>
    <name type="common">Threadworm</name>
    <dbReference type="NCBI Taxonomy" id="75913"/>
    <lineage>
        <taxon>Eukaryota</taxon>
        <taxon>Metazoa</taxon>
        <taxon>Ecdysozoa</taxon>
        <taxon>Nematoda</taxon>
        <taxon>Chromadorea</taxon>
        <taxon>Rhabditida</taxon>
        <taxon>Tylenchina</taxon>
        <taxon>Panagrolaimomorpha</taxon>
        <taxon>Strongyloidoidea</taxon>
        <taxon>Strongyloididae</taxon>
        <taxon>Strongyloides</taxon>
    </lineage>
</organism>
<dbReference type="Gene3D" id="1.10.510.10">
    <property type="entry name" value="Transferase(Phosphotransferase) domain 1"/>
    <property type="match status" value="1"/>
</dbReference>
<accession>A0A0K0EW62</accession>
<reference evidence="4" key="2">
    <citation type="submission" date="2015-08" db="UniProtKB">
        <authorList>
            <consortium name="WormBaseParasite"/>
        </authorList>
    </citation>
    <scope>IDENTIFICATION</scope>
</reference>
<reference evidence="3" key="1">
    <citation type="submission" date="2014-07" db="EMBL/GenBank/DDBJ databases">
        <authorList>
            <person name="Martin A.A"/>
            <person name="De Silva N."/>
        </authorList>
    </citation>
    <scope>NUCLEOTIDE SEQUENCE</scope>
</reference>
<evidence type="ECO:0000313" key="4">
    <source>
        <dbReference type="WBParaSite" id="SVE_0076100.1"/>
    </source>
</evidence>
<evidence type="ECO:0000259" key="2">
    <source>
        <dbReference type="PROSITE" id="PS50011"/>
    </source>
</evidence>
<dbReference type="PANTHER" id="PTHR11909">
    <property type="entry name" value="CASEIN KINASE-RELATED"/>
    <property type="match status" value="1"/>
</dbReference>
<dbReference type="STRING" id="75913.A0A0K0EW62"/>
<dbReference type="InterPro" id="IPR017441">
    <property type="entry name" value="Protein_kinase_ATP_BS"/>
</dbReference>
<dbReference type="AlphaFoldDB" id="A0A0K0EW62"/>
<dbReference type="Proteomes" id="UP000035680">
    <property type="component" value="Unassembled WGS sequence"/>
</dbReference>
<feature type="binding site" evidence="1">
    <location>
        <position position="66"/>
    </location>
    <ligand>
        <name>ATP</name>
        <dbReference type="ChEBI" id="CHEBI:30616"/>
    </ligand>
</feature>
<name>A0A0K0EW62_STRVS</name>
<keyword evidence="1" id="KW-0547">Nucleotide-binding</keyword>
<keyword evidence="3" id="KW-1185">Reference proteome</keyword>
<keyword evidence="1" id="KW-0067">ATP-binding</keyword>
<dbReference type="WBParaSite" id="SVE_0076100.1">
    <property type="protein sequence ID" value="SVE_0076100.1"/>
    <property type="gene ID" value="SVE_0076100"/>
</dbReference>
<sequence length="349" mass="40528">MIESTNVIGPDVSAETDEEQISKATSFVVVNKSNDKKYSIKKQLGKGGYGTVFLCTDSKNRIRALKTETDPALTQEIQIFKEANKRKYVHIVNMYDYGSCSEFINPFFTMTCLGRNLADIKKRLPSKTFSKSTTLRTLMQTLSAINELHSLGYVSRDVKPSNFCLGRPLVAPKSIYIIDFGVARDFRSDNESTIIKNYCVTSFKGTVRYCPLANHQFKLQCRRDDIESWFYMGYEFFEGKLPWNRIPRRARHRVKDIKTILRTPTPKMFAQAPKFMYNLLLDIDKIKFLEKPNYEYIQGLLKTTFTDSGYNYQEQYDWELQANTSLIEDNNDEDLTTECTSRRKRKKSK</sequence>
<dbReference type="Pfam" id="PF00069">
    <property type="entry name" value="Pkinase"/>
    <property type="match status" value="1"/>
</dbReference>
<feature type="domain" description="Protein kinase" evidence="2">
    <location>
        <begin position="38"/>
        <end position="306"/>
    </location>
</feature>